<gene>
    <name evidence="2" type="ORF">H5410_003070</name>
</gene>
<evidence type="ECO:0000256" key="1">
    <source>
        <dbReference type="SAM" id="MobiDB-lite"/>
    </source>
</evidence>
<feature type="region of interest" description="Disordered" evidence="1">
    <location>
        <begin position="27"/>
        <end position="48"/>
    </location>
</feature>
<evidence type="ECO:0000313" key="2">
    <source>
        <dbReference type="EMBL" id="KAG5631353.1"/>
    </source>
</evidence>
<dbReference type="AlphaFoldDB" id="A0A9J6B3S2"/>
<keyword evidence="3" id="KW-1185">Reference proteome</keyword>
<sequence>MQQESKEVCKKFIMVDDQQSMNITPLQTQYMTPPPNEVDVDNQSLQDPDEEDENCELLIKAFSPQNDQGMDDDIQKVTNNQDVDCNVLEEDEQQVTCEIIHNELSTKFTTTFVYAKLGTDHYPLLMEMNATEWDHIKYFKFLNCWTDQPKFLDIVQKYWDRELEGNMKYYESRVKVAKDLFIQSNTEENRTALHGLNVEYIRGRRRRLFIHRILREAREWVQGDDNIGEAACDHFQQIFTGEENHINEGPLECIPRMLNQEHNTMLTALPTMDEPQINHLSFANDIIIFTSGRKKSLELIMHTLDTYEEIVGQLVPLIYLGYPIYIGRQRILYFFDLINKVVGRITGWKAKILSFGGRATLFKHLL</sequence>
<accession>A0A9J6B3S2</accession>
<name>A0A9J6B3S2_SOLCO</name>
<dbReference type="OrthoDB" id="1304915at2759"/>
<protein>
    <submittedName>
        <fullName evidence="2">Uncharacterized protein</fullName>
    </submittedName>
</protein>
<comment type="caution">
    <text evidence="2">The sequence shown here is derived from an EMBL/GenBank/DDBJ whole genome shotgun (WGS) entry which is preliminary data.</text>
</comment>
<dbReference type="Proteomes" id="UP000824120">
    <property type="component" value="Chromosome 1"/>
</dbReference>
<organism evidence="2 3">
    <name type="scientific">Solanum commersonii</name>
    <name type="common">Commerson's wild potato</name>
    <name type="synonym">Commerson's nightshade</name>
    <dbReference type="NCBI Taxonomy" id="4109"/>
    <lineage>
        <taxon>Eukaryota</taxon>
        <taxon>Viridiplantae</taxon>
        <taxon>Streptophyta</taxon>
        <taxon>Embryophyta</taxon>
        <taxon>Tracheophyta</taxon>
        <taxon>Spermatophyta</taxon>
        <taxon>Magnoliopsida</taxon>
        <taxon>eudicotyledons</taxon>
        <taxon>Gunneridae</taxon>
        <taxon>Pentapetalae</taxon>
        <taxon>asterids</taxon>
        <taxon>lamiids</taxon>
        <taxon>Solanales</taxon>
        <taxon>Solanaceae</taxon>
        <taxon>Solanoideae</taxon>
        <taxon>Solaneae</taxon>
        <taxon>Solanum</taxon>
    </lineage>
</organism>
<evidence type="ECO:0000313" key="3">
    <source>
        <dbReference type="Proteomes" id="UP000824120"/>
    </source>
</evidence>
<reference evidence="2 3" key="1">
    <citation type="submission" date="2020-09" db="EMBL/GenBank/DDBJ databases">
        <title>De no assembly of potato wild relative species, Solanum commersonii.</title>
        <authorList>
            <person name="Cho K."/>
        </authorList>
    </citation>
    <scope>NUCLEOTIDE SEQUENCE [LARGE SCALE GENOMIC DNA]</scope>
    <source>
        <strain evidence="2">LZ3.2</strain>
        <tissue evidence="2">Leaf</tissue>
    </source>
</reference>
<proteinExistence type="predicted"/>
<dbReference type="EMBL" id="JACXVP010000001">
    <property type="protein sequence ID" value="KAG5631353.1"/>
    <property type="molecule type" value="Genomic_DNA"/>
</dbReference>
<dbReference type="PANTHER" id="PTHR33116:SF82">
    <property type="entry name" value="RNASE H FAMILY PROTEIN"/>
    <property type="match status" value="1"/>
</dbReference>
<dbReference type="PANTHER" id="PTHR33116">
    <property type="entry name" value="REVERSE TRANSCRIPTASE ZINC-BINDING DOMAIN-CONTAINING PROTEIN-RELATED-RELATED"/>
    <property type="match status" value="1"/>
</dbReference>